<dbReference type="PANTHER" id="PTHR36452">
    <property type="entry name" value="CHROMOSOME 12, WHOLE GENOME SHOTGUN SEQUENCE"/>
    <property type="match status" value="1"/>
</dbReference>
<dbReference type="AlphaFoldDB" id="A0A1I2FKZ2"/>
<proteinExistence type="predicted"/>
<dbReference type="Pfam" id="PF09365">
    <property type="entry name" value="DUF2461"/>
    <property type="match status" value="1"/>
</dbReference>
<dbReference type="STRING" id="1003.SAMN04488541_101446"/>
<sequence>MNLIKYHDLMKILSSTLDFLKNLKENNSREWFMEHKIAYENAKDNFKSFVHELLKQLTPLEEQFGTMRAEETMFRIHRDVRFSKDKSPYKTHWSAYFCKGGKNSELAGYYIHIEPDANYFVGGGKWMPQGDLLKKIRQEIDYNIDEFLHIIENTDFKKYFGELEGDRLKTVPKGYAKDHPYLSLIQLKSFIASSSFTEQEVLSDNFSKLVIERFNAMKPLIDFLNQAMEG</sequence>
<dbReference type="InterPro" id="IPR012808">
    <property type="entry name" value="CHP02453"/>
</dbReference>
<dbReference type="NCBIfam" id="TIGR02453">
    <property type="entry name" value="TIGR02453 family protein"/>
    <property type="match status" value="1"/>
</dbReference>
<name>A0A1I2FKZ2_9BACT</name>
<accession>A0A1I2FKZ2</accession>
<gene>
    <name evidence="1" type="ORF">SAMN04488541_101446</name>
</gene>
<dbReference type="Proteomes" id="UP000199513">
    <property type="component" value="Unassembled WGS sequence"/>
</dbReference>
<dbReference type="PIRSF" id="PIRSF028451">
    <property type="entry name" value="UCP028451"/>
    <property type="match status" value="1"/>
</dbReference>
<dbReference type="EMBL" id="FONY01000014">
    <property type="protein sequence ID" value="SFF05703.1"/>
    <property type="molecule type" value="Genomic_DNA"/>
</dbReference>
<keyword evidence="2" id="KW-1185">Reference proteome</keyword>
<evidence type="ECO:0000313" key="1">
    <source>
        <dbReference type="EMBL" id="SFF05703.1"/>
    </source>
</evidence>
<reference evidence="1 2" key="1">
    <citation type="submission" date="2016-10" db="EMBL/GenBank/DDBJ databases">
        <authorList>
            <person name="de Groot N.N."/>
        </authorList>
    </citation>
    <scope>NUCLEOTIDE SEQUENCE [LARGE SCALE GENOMIC DNA]</scope>
    <source>
        <strain>GEY</strain>
        <strain evidence="2">DSM 9560</strain>
    </source>
</reference>
<dbReference type="InterPro" id="IPR015996">
    <property type="entry name" value="UCP028451"/>
</dbReference>
<organism evidence="1 2">
    <name type="scientific">Thermoflexibacter ruber</name>
    <dbReference type="NCBI Taxonomy" id="1003"/>
    <lineage>
        <taxon>Bacteria</taxon>
        <taxon>Pseudomonadati</taxon>
        <taxon>Bacteroidota</taxon>
        <taxon>Cytophagia</taxon>
        <taxon>Cytophagales</taxon>
        <taxon>Thermoflexibacteraceae</taxon>
        <taxon>Thermoflexibacter</taxon>
    </lineage>
</organism>
<protein>
    <submittedName>
        <fullName evidence="1">TIGR02453 family protein</fullName>
    </submittedName>
</protein>
<dbReference type="PANTHER" id="PTHR36452:SF1">
    <property type="entry name" value="DUF2461 DOMAIN-CONTAINING PROTEIN"/>
    <property type="match status" value="1"/>
</dbReference>
<evidence type="ECO:0000313" key="2">
    <source>
        <dbReference type="Proteomes" id="UP000199513"/>
    </source>
</evidence>